<evidence type="ECO:0000256" key="1">
    <source>
        <dbReference type="SAM" id="MobiDB-lite"/>
    </source>
</evidence>
<evidence type="ECO:0000313" key="2">
    <source>
        <dbReference type="EMBL" id="KAJ8876904.1"/>
    </source>
</evidence>
<accession>A0ABQ9GXY6</accession>
<comment type="caution">
    <text evidence="2">The sequence shown here is derived from an EMBL/GenBank/DDBJ whole genome shotgun (WGS) entry which is preliminary data.</text>
</comment>
<organism evidence="2 3">
    <name type="scientific">Dryococelus australis</name>
    <dbReference type="NCBI Taxonomy" id="614101"/>
    <lineage>
        <taxon>Eukaryota</taxon>
        <taxon>Metazoa</taxon>
        <taxon>Ecdysozoa</taxon>
        <taxon>Arthropoda</taxon>
        <taxon>Hexapoda</taxon>
        <taxon>Insecta</taxon>
        <taxon>Pterygota</taxon>
        <taxon>Neoptera</taxon>
        <taxon>Polyneoptera</taxon>
        <taxon>Phasmatodea</taxon>
        <taxon>Verophasmatodea</taxon>
        <taxon>Anareolatae</taxon>
        <taxon>Phasmatidae</taxon>
        <taxon>Eurycanthinae</taxon>
        <taxon>Dryococelus</taxon>
    </lineage>
</organism>
<sequence>MDSASAYRDRGPWFTRAHPRARVEVPTGQDRSHQGNRFVNLATISPDLVILEDDLVPKLHTCNRLKTLPRRRTQTTSLAVFMLRRRFLEWPSGVGSIKMAASLQRSRYLYGTTQSCLGYRTPAVVTTTIAMADFLLAATSACQSFAGYAHSNSQWGYWPLTFKGNDVPLFPDRVTGFSQVGIVPDDAVGRRVFSGISRFRSPFIPTPLYTHLNHPHRLPRPRCSEPPKPIHSRACFTSLKKIGHSGADVTLMAQDCREERQAYRLPMSEVAFCNNSTRSLCDDTPRSGEDDAGVLRRHPSLLPSSTEMDVGREFSQVTKYWFPISGFRTLTPPPGLIAGGKWAVKHSHCACAVASQFPLSSPSLPGHLWQISALEYRSRKIFSPESFPRGRDCRQSPRPPTAPRTRMAVVCLVERNHVYFNLVVSRQVIAPELIALQTLHRSLVLAPKFSVDIHGDLSPFLLQPFHELSNGFWQRLTSPHPAIQFVPKMFYRVLEVGVLGGQTNGHGAAPECNVEGNGRLPRKPITTIATCKYPGLYSQEPNPDRSGGGRTLWHCLNSGSRDAVSRRQRDSMQVERLVGTGDEAIEKWTFEKDNKEMNSPELELGPLTRRPERKIAVGRLPAILVNYKATEQLPNTYLRHDSRRRKEMRGLAGIGMPWWDGRVLEGDESHALHLLDMERSKPKHTRPESHCAHVKYVPSTLINIAVCKFRTIWPSAQASCRLSKLKGWHRTLAERESVRKRERDAHREGGGSRGCIPAESHMYFSITRGIQVLANQCNRTSIGYDQAALGSTAEHLPYEPTETKRLPRETTLLHAEIQVTVGGHYAGLYFIKLHGYHFIVQQEGFQVSGGEDVAAPACDIPEETRRRRCGTTHRGWLAGRVVVVGAHTEAGWFPRSRAAVSAPGSRLLHAAYITAPLLHSIRGPDLVTHSPGNVTIAAGISCQGRAAPSICEPPGNPCCWQPQQHGETLDFGIVAFSFLTLFSFMCDVVKKPRLDYKAEDTSTGKQCRSQVTSRIVRSCALLQGSLTSYWLEIDTQTSFAHRHAALQSENGATPECNDGEREIPEKTRRPAASSGTIPTCSNPGMIRAGIEPGSPWWEASRLTAHPPGVGSITGAITRSFAGGNRDGRCCWPAGFLRMLQLPPPLHSAPPLWPPHFAFIASEDLAGKHRPKPLKKYT</sequence>
<keyword evidence="3" id="KW-1185">Reference proteome</keyword>
<feature type="compositionally biased region" description="Basic and acidic residues" evidence="1">
    <location>
        <begin position="1058"/>
        <end position="1068"/>
    </location>
</feature>
<protein>
    <submittedName>
        <fullName evidence="2">Uncharacterized protein</fullName>
    </submittedName>
</protein>
<name>A0ABQ9GXY6_9NEOP</name>
<feature type="compositionally biased region" description="Polar residues" evidence="1">
    <location>
        <begin position="1073"/>
        <end position="1082"/>
    </location>
</feature>
<proteinExistence type="predicted"/>
<dbReference type="Proteomes" id="UP001159363">
    <property type="component" value="Chromosome 7"/>
</dbReference>
<gene>
    <name evidence="2" type="ORF">PR048_021353</name>
</gene>
<reference evidence="2 3" key="1">
    <citation type="submission" date="2023-02" db="EMBL/GenBank/DDBJ databases">
        <title>LHISI_Scaffold_Assembly.</title>
        <authorList>
            <person name="Stuart O.P."/>
            <person name="Cleave R."/>
            <person name="Magrath M.J.L."/>
            <person name="Mikheyev A.S."/>
        </authorList>
    </citation>
    <scope>NUCLEOTIDE SEQUENCE [LARGE SCALE GENOMIC DNA]</scope>
    <source>
        <strain evidence="2">Daus_M_001</strain>
        <tissue evidence="2">Leg muscle</tissue>
    </source>
</reference>
<evidence type="ECO:0000313" key="3">
    <source>
        <dbReference type="Proteomes" id="UP001159363"/>
    </source>
</evidence>
<feature type="region of interest" description="Disordered" evidence="1">
    <location>
        <begin position="283"/>
        <end position="302"/>
    </location>
</feature>
<dbReference type="EMBL" id="JARBHB010000008">
    <property type="protein sequence ID" value="KAJ8876904.1"/>
    <property type="molecule type" value="Genomic_DNA"/>
</dbReference>
<feature type="region of interest" description="Disordered" evidence="1">
    <location>
        <begin position="1050"/>
        <end position="1084"/>
    </location>
</feature>